<dbReference type="AlphaFoldDB" id="A0AAW0H2S3"/>
<comment type="caution">
    <text evidence="2">The sequence shown here is derived from an EMBL/GenBank/DDBJ whole genome shotgun (WGS) entry which is preliminary data.</text>
</comment>
<evidence type="ECO:0000256" key="1">
    <source>
        <dbReference type="SAM" id="SignalP"/>
    </source>
</evidence>
<evidence type="ECO:0000313" key="3">
    <source>
        <dbReference type="Proteomes" id="UP001488838"/>
    </source>
</evidence>
<feature type="chain" id="PRO_5043362326" evidence="1">
    <location>
        <begin position="20"/>
        <end position="116"/>
    </location>
</feature>
<dbReference type="Gene3D" id="3.40.50.1480">
    <property type="entry name" value="Adenosylhomocysteinase-like"/>
    <property type="match status" value="1"/>
</dbReference>
<keyword evidence="3" id="KW-1185">Reference proteome</keyword>
<feature type="signal peptide" evidence="1">
    <location>
        <begin position="1"/>
        <end position="19"/>
    </location>
</feature>
<reference evidence="2 3" key="1">
    <citation type="journal article" date="2023" name="bioRxiv">
        <title>Conserved and derived expression patterns and positive selection on dental genes reveal complex evolutionary context of ever-growing rodent molars.</title>
        <authorList>
            <person name="Calamari Z.T."/>
            <person name="Song A."/>
            <person name="Cohen E."/>
            <person name="Akter M."/>
            <person name="Roy R.D."/>
            <person name="Hallikas O."/>
            <person name="Christensen M.M."/>
            <person name="Li P."/>
            <person name="Marangoni P."/>
            <person name="Jernvall J."/>
            <person name="Klein O.D."/>
        </authorList>
    </citation>
    <scope>NUCLEOTIDE SEQUENCE [LARGE SCALE GENOMIC DNA]</scope>
    <source>
        <strain evidence="2">V071</strain>
    </source>
</reference>
<proteinExistence type="predicted"/>
<evidence type="ECO:0000313" key="2">
    <source>
        <dbReference type="EMBL" id="KAK7796867.1"/>
    </source>
</evidence>
<dbReference type="EMBL" id="JBBHLL010000981">
    <property type="protein sequence ID" value="KAK7796867.1"/>
    <property type="molecule type" value="Genomic_DNA"/>
</dbReference>
<dbReference type="InterPro" id="IPR042172">
    <property type="entry name" value="Adenosylhomocyst_ase-like_sf"/>
</dbReference>
<gene>
    <name evidence="2" type="ORF">U0070_021150</name>
</gene>
<name>A0AAW0H2S3_MYOGA</name>
<accession>A0AAW0H2S3</accession>
<dbReference type="Proteomes" id="UP001488838">
    <property type="component" value="Unassembled WGS sequence"/>
</dbReference>
<keyword evidence="1" id="KW-0732">Signal</keyword>
<dbReference type="Gene3D" id="3.40.50.720">
    <property type="entry name" value="NAD(P)-binding Rossmann-like Domain"/>
    <property type="match status" value="1"/>
</dbReference>
<organism evidence="2 3">
    <name type="scientific">Myodes glareolus</name>
    <name type="common">Bank vole</name>
    <name type="synonym">Clethrionomys glareolus</name>
    <dbReference type="NCBI Taxonomy" id="447135"/>
    <lineage>
        <taxon>Eukaryota</taxon>
        <taxon>Metazoa</taxon>
        <taxon>Chordata</taxon>
        <taxon>Craniata</taxon>
        <taxon>Vertebrata</taxon>
        <taxon>Euteleostomi</taxon>
        <taxon>Mammalia</taxon>
        <taxon>Eutheria</taxon>
        <taxon>Euarchontoglires</taxon>
        <taxon>Glires</taxon>
        <taxon>Rodentia</taxon>
        <taxon>Myomorpha</taxon>
        <taxon>Muroidea</taxon>
        <taxon>Cricetidae</taxon>
        <taxon>Arvicolinae</taxon>
        <taxon>Myodes</taxon>
    </lineage>
</organism>
<protein>
    <submittedName>
        <fullName evidence="2">Uncharacterized protein</fullName>
    </submittedName>
</protein>
<sequence length="116" mass="13224">MSSLRVIVEIVVLAETLVALSHELRVKQLKRTCATLSRCYILTDRLSNMILDDGVSANNVNDFIAISKFSNLYEYLVSFIDDNKQATDVFIRGKLDTVEKVNIKPQMGHYYLKNSH</sequence>